<keyword evidence="3" id="KW-0813">Transport</keyword>
<comment type="caution">
    <text evidence="5">The sequence shown here is derived from an EMBL/GenBank/DDBJ whole genome shotgun (WGS) entry which is preliminary data.</text>
</comment>
<dbReference type="InterPro" id="IPR051010">
    <property type="entry name" value="BCAA_transport"/>
</dbReference>
<organism evidence="5 6">
    <name type="scientific">Haematobacter genomosp. 1</name>
    <dbReference type="NCBI Taxonomy" id="366618"/>
    <lineage>
        <taxon>Bacteria</taxon>
        <taxon>Pseudomonadati</taxon>
        <taxon>Pseudomonadota</taxon>
        <taxon>Alphaproteobacteria</taxon>
        <taxon>Rhodobacterales</taxon>
        <taxon>Paracoccaceae</taxon>
        <taxon>Haematobacter</taxon>
    </lineage>
</organism>
<evidence type="ECO:0000256" key="1">
    <source>
        <dbReference type="ARBA" id="ARBA00010062"/>
    </source>
</evidence>
<dbReference type="Proteomes" id="UP000196878">
    <property type="component" value="Unassembled WGS sequence"/>
</dbReference>
<evidence type="ECO:0000256" key="2">
    <source>
        <dbReference type="ARBA" id="ARBA00022729"/>
    </source>
</evidence>
<protein>
    <submittedName>
        <fullName evidence="5">ABC transporter permease</fullName>
    </submittedName>
</protein>
<dbReference type="InterPro" id="IPR028081">
    <property type="entry name" value="Leu-bd"/>
</dbReference>
<dbReference type="PANTHER" id="PTHR30483:SF6">
    <property type="entry name" value="PERIPLASMIC BINDING PROTEIN OF ABC TRANSPORTER FOR NATURAL AMINO ACIDS"/>
    <property type="match status" value="1"/>
</dbReference>
<evidence type="ECO:0000313" key="6">
    <source>
        <dbReference type="Proteomes" id="UP000196878"/>
    </source>
</evidence>
<dbReference type="AlphaFoldDB" id="A0A212A7S1"/>
<keyword evidence="2" id="KW-0732">Signal</keyword>
<dbReference type="PROSITE" id="PS51318">
    <property type="entry name" value="TAT"/>
    <property type="match status" value="1"/>
</dbReference>
<accession>A0A212A7S1</accession>
<evidence type="ECO:0000313" key="5">
    <source>
        <dbReference type="EMBL" id="OWJ75711.1"/>
    </source>
</evidence>
<dbReference type="InterPro" id="IPR006311">
    <property type="entry name" value="TAT_signal"/>
</dbReference>
<evidence type="ECO:0000259" key="4">
    <source>
        <dbReference type="Pfam" id="PF13458"/>
    </source>
</evidence>
<dbReference type="Gene3D" id="3.40.50.2300">
    <property type="match status" value="2"/>
</dbReference>
<gene>
    <name evidence="5" type="ORF">CDV49_16650</name>
</gene>
<feature type="domain" description="Leucine-binding protein" evidence="4">
    <location>
        <begin position="32"/>
        <end position="376"/>
    </location>
</feature>
<name>A0A212A7S1_9RHOB</name>
<dbReference type="SUPFAM" id="SSF53822">
    <property type="entry name" value="Periplasmic binding protein-like I"/>
    <property type="match status" value="1"/>
</dbReference>
<sequence>MTITRRTLLGTGAAALAAGLLPVRRARAQGAPIRIGVITDMSGVYQDVSGPTTVACARQAVEEFTAANPSIPVEVLVADHQNKPDIGLSIIREWFDRGGVDVITNVGNSAVALGAIPQLEEKDKAAIITTAGSSDLTGKSCSAQLVHWSWDSWALAHSTATSTVNTGGTKWFFITADYAFGHAAEADATRFVEAAGGEVVGGVRFPYGSTSDFSSFLLQAQSSGANTIGLACSGADLINCLKQAQEFGIPQSGVRMAALVGFITDVLGMGLDVGQGLSLTETFYWDLNDRTRAFTTRVKGKLPEGTFPNMSQAGDYAGVMHYLKAVKEIGVEAAKASGRATIDAMKAMPTDDDAFGQGVIRADGRKIHPAYLFEVKSPAAVTSPGDVFTLKATIPAEEAFRPMAEGGCKLIPA</sequence>
<dbReference type="InterPro" id="IPR028082">
    <property type="entry name" value="Peripla_BP_I"/>
</dbReference>
<reference evidence="5 6" key="1">
    <citation type="submission" date="2016-12" db="EMBL/GenBank/DDBJ databases">
        <title>Comparison of Traditional DNA-DNA Hybridization with In Silico Genomic Analysis.</title>
        <authorList>
            <person name="Nicholson A.C."/>
            <person name="Humrighouse B.W."/>
            <person name="Graziano J."/>
            <person name="Lasker B."/>
            <person name="Whitney A.M."/>
            <person name="Mcquiston J.R."/>
        </authorList>
    </citation>
    <scope>NUCLEOTIDE SEQUENCE [LARGE SCALE GENOMIC DNA]</scope>
    <source>
        <strain evidence="5 6">H2240</strain>
    </source>
</reference>
<keyword evidence="3" id="KW-0029">Amino-acid transport</keyword>
<dbReference type="EMBL" id="NIPW01000036">
    <property type="protein sequence ID" value="OWJ75711.1"/>
    <property type="molecule type" value="Genomic_DNA"/>
</dbReference>
<proteinExistence type="inferred from homology"/>
<dbReference type="OrthoDB" id="5794591at2"/>
<evidence type="ECO:0000256" key="3">
    <source>
        <dbReference type="ARBA" id="ARBA00022970"/>
    </source>
</evidence>
<keyword evidence="6" id="KW-1185">Reference proteome</keyword>
<dbReference type="CDD" id="cd06327">
    <property type="entry name" value="PBP1_SBP-like"/>
    <property type="match status" value="1"/>
</dbReference>
<dbReference type="RefSeq" id="WP_088216530.1">
    <property type="nucleotide sequence ID" value="NZ_NIPW01000036.1"/>
</dbReference>
<dbReference type="GO" id="GO:0006865">
    <property type="term" value="P:amino acid transport"/>
    <property type="evidence" value="ECO:0007669"/>
    <property type="project" value="UniProtKB-KW"/>
</dbReference>
<dbReference type="Pfam" id="PF13458">
    <property type="entry name" value="Peripla_BP_6"/>
    <property type="match status" value="1"/>
</dbReference>
<comment type="similarity">
    <text evidence="1">Belongs to the leucine-binding protein family.</text>
</comment>
<dbReference type="PANTHER" id="PTHR30483">
    <property type="entry name" value="LEUCINE-SPECIFIC-BINDING PROTEIN"/>
    <property type="match status" value="1"/>
</dbReference>